<feature type="region of interest" description="Disordered" evidence="1">
    <location>
        <begin position="184"/>
        <end position="206"/>
    </location>
</feature>
<evidence type="ECO:0000313" key="2">
    <source>
        <dbReference type="EMBL" id="KAH7165795.1"/>
    </source>
</evidence>
<organism evidence="2 3">
    <name type="scientific">Dactylonectria macrodidyma</name>
    <dbReference type="NCBI Taxonomy" id="307937"/>
    <lineage>
        <taxon>Eukaryota</taxon>
        <taxon>Fungi</taxon>
        <taxon>Dikarya</taxon>
        <taxon>Ascomycota</taxon>
        <taxon>Pezizomycotina</taxon>
        <taxon>Sordariomycetes</taxon>
        <taxon>Hypocreomycetidae</taxon>
        <taxon>Hypocreales</taxon>
        <taxon>Nectriaceae</taxon>
        <taxon>Dactylonectria</taxon>
    </lineage>
</organism>
<sequence>MAKSQETNHSTQPAGQKQATYTSQVITAAQVPMASSLWSEWTLHPSGLNYYRAQYVSYEAAVAVVRSARNAVVADGQGRYIHYEFVGINEVPQSHYCPQLAVTAPAALAAPPVAAPQAPSAPAQPQEQLQVPDLEEDDTSATSGASDTADGAIIDIETASDAVIISLPDVSDKHSLVFDKKTRKRLHSEKKRRINPKAKVDTWLRN</sequence>
<proteinExistence type="predicted"/>
<keyword evidence="3" id="KW-1185">Reference proteome</keyword>
<accession>A0A9P9FL92</accession>
<dbReference type="AlphaFoldDB" id="A0A9P9FL92"/>
<evidence type="ECO:0000313" key="3">
    <source>
        <dbReference type="Proteomes" id="UP000738349"/>
    </source>
</evidence>
<dbReference type="Proteomes" id="UP000738349">
    <property type="component" value="Unassembled WGS sequence"/>
</dbReference>
<feature type="compositionally biased region" description="Low complexity" evidence="1">
    <location>
        <begin position="113"/>
        <end position="130"/>
    </location>
</feature>
<gene>
    <name evidence="2" type="ORF">EDB81DRAFT_264410</name>
</gene>
<comment type="caution">
    <text evidence="2">The sequence shown here is derived from an EMBL/GenBank/DDBJ whole genome shotgun (WGS) entry which is preliminary data.</text>
</comment>
<feature type="region of interest" description="Disordered" evidence="1">
    <location>
        <begin position="113"/>
        <end position="149"/>
    </location>
</feature>
<dbReference type="OrthoDB" id="6425924at2759"/>
<reference evidence="2" key="1">
    <citation type="journal article" date="2021" name="Nat. Commun.">
        <title>Genetic determinants of endophytism in the Arabidopsis root mycobiome.</title>
        <authorList>
            <person name="Mesny F."/>
            <person name="Miyauchi S."/>
            <person name="Thiergart T."/>
            <person name="Pickel B."/>
            <person name="Atanasova L."/>
            <person name="Karlsson M."/>
            <person name="Huettel B."/>
            <person name="Barry K.W."/>
            <person name="Haridas S."/>
            <person name="Chen C."/>
            <person name="Bauer D."/>
            <person name="Andreopoulos W."/>
            <person name="Pangilinan J."/>
            <person name="LaButti K."/>
            <person name="Riley R."/>
            <person name="Lipzen A."/>
            <person name="Clum A."/>
            <person name="Drula E."/>
            <person name="Henrissat B."/>
            <person name="Kohler A."/>
            <person name="Grigoriev I.V."/>
            <person name="Martin F.M."/>
            <person name="Hacquard S."/>
        </authorList>
    </citation>
    <scope>NUCLEOTIDE SEQUENCE</scope>
    <source>
        <strain evidence="2">MPI-CAGE-AT-0147</strain>
    </source>
</reference>
<feature type="compositionally biased region" description="Basic residues" evidence="1">
    <location>
        <begin position="184"/>
        <end position="196"/>
    </location>
</feature>
<name>A0A9P9FL92_9HYPO</name>
<evidence type="ECO:0000256" key="1">
    <source>
        <dbReference type="SAM" id="MobiDB-lite"/>
    </source>
</evidence>
<dbReference type="EMBL" id="JAGMUV010000003">
    <property type="protein sequence ID" value="KAH7165795.1"/>
    <property type="molecule type" value="Genomic_DNA"/>
</dbReference>
<protein>
    <submittedName>
        <fullName evidence="2">Uncharacterized protein</fullName>
    </submittedName>
</protein>